<evidence type="ECO:0000256" key="3">
    <source>
        <dbReference type="ARBA" id="ARBA00022448"/>
    </source>
</evidence>
<evidence type="ECO:0000256" key="2">
    <source>
        <dbReference type="ARBA" id="ARBA00009450"/>
    </source>
</evidence>
<evidence type="ECO:0000256" key="6">
    <source>
        <dbReference type="ARBA" id="ARBA00022692"/>
    </source>
</evidence>
<dbReference type="Gene3D" id="3.30.1950.10">
    <property type="entry name" value="wza like domain"/>
    <property type="match status" value="1"/>
</dbReference>
<evidence type="ECO:0000256" key="7">
    <source>
        <dbReference type="ARBA" id="ARBA00022729"/>
    </source>
</evidence>
<dbReference type="InterPro" id="IPR003715">
    <property type="entry name" value="Poly_export_N"/>
</dbReference>
<keyword evidence="6" id="KW-0812">Transmembrane</keyword>
<dbReference type="EMBL" id="CP019082">
    <property type="protein sequence ID" value="APW62195.1"/>
    <property type="molecule type" value="Genomic_DNA"/>
</dbReference>
<dbReference type="Proteomes" id="UP000186309">
    <property type="component" value="Chromosome"/>
</dbReference>
<evidence type="ECO:0000256" key="16">
    <source>
        <dbReference type="SAM" id="SignalP"/>
    </source>
</evidence>
<feature type="compositionally biased region" description="Basic and acidic residues" evidence="15">
    <location>
        <begin position="219"/>
        <end position="233"/>
    </location>
</feature>
<organism evidence="19 20">
    <name type="scientific">Paludisphaera borealis</name>
    <dbReference type="NCBI Taxonomy" id="1387353"/>
    <lineage>
        <taxon>Bacteria</taxon>
        <taxon>Pseudomonadati</taxon>
        <taxon>Planctomycetota</taxon>
        <taxon>Planctomycetia</taxon>
        <taxon>Isosphaerales</taxon>
        <taxon>Isosphaeraceae</taxon>
        <taxon>Paludisphaera</taxon>
    </lineage>
</organism>
<dbReference type="Gene3D" id="3.10.560.10">
    <property type="entry name" value="Outer membrane lipoprotein wza domain like"/>
    <property type="match status" value="1"/>
</dbReference>
<evidence type="ECO:0000313" key="20">
    <source>
        <dbReference type="Proteomes" id="UP000186309"/>
    </source>
</evidence>
<evidence type="ECO:0000256" key="9">
    <source>
        <dbReference type="ARBA" id="ARBA00023065"/>
    </source>
</evidence>
<dbReference type="Pfam" id="PF22461">
    <property type="entry name" value="SLBB_2"/>
    <property type="match status" value="1"/>
</dbReference>
<evidence type="ECO:0000256" key="8">
    <source>
        <dbReference type="ARBA" id="ARBA00023047"/>
    </source>
</evidence>
<dbReference type="InterPro" id="IPR049712">
    <property type="entry name" value="Poly_export"/>
</dbReference>
<gene>
    <name evidence="19" type="ORF">BSF38_03727</name>
</gene>
<dbReference type="PANTHER" id="PTHR33619">
    <property type="entry name" value="POLYSACCHARIDE EXPORT PROTEIN GFCE-RELATED"/>
    <property type="match status" value="1"/>
</dbReference>
<feature type="region of interest" description="Disordered" evidence="15">
    <location>
        <begin position="163"/>
        <end position="267"/>
    </location>
</feature>
<evidence type="ECO:0000256" key="15">
    <source>
        <dbReference type="SAM" id="MobiDB-lite"/>
    </source>
</evidence>
<keyword evidence="5" id="KW-0762">Sugar transport</keyword>
<evidence type="ECO:0000256" key="4">
    <source>
        <dbReference type="ARBA" id="ARBA00022452"/>
    </source>
</evidence>
<dbReference type="GO" id="GO:0006811">
    <property type="term" value="P:monoatomic ion transport"/>
    <property type="evidence" value="ECO:0007669"/>
    <property type="project" value="UniProtKB-KW"/>
</dbReference>
<evidence type="ECO:0000256" key="5">
    <source>
        <dbReference type="ARBA" id="ARBA00022597"/>
    </source>
</evidence>
<evidence type="ECO:0000256" key="11">
    <source>
        <dbReference type="ARBA" id="ARBA00023136"/>
    </source>
</evidence>
<dbReference type="GO" id="GO:0009279">
    <property type="term" value="C:cell outer membrane"/>
    <property type="evidence" value="ECO:0007669"/>
    <property type="project" value="UniProtKB-SubCell"/>
</dbReference>
<dbReference type="PANTHER" id="PTHR33619:SF3">
    <property type="entry name" value="POLYSACCHARIDE EXPORT PROTEIN GFCE-RELATED"/>
    <property type="match status" value="1"/>
</dbReference>
<dbReference type="GO" id="GO:0046930">
    <property type="term" value="C:pore complex"/>
    <property type="evidence" value="ECO:0007669"/>
    <property type="project" value="UniProtKB-KW"/>
</dbReference>
<evidence type="ECO:0000256" key="12">
    <source>
        <dbReference type="ARBA" id="ARBA00023139"/>
    </source>
</evidence>
<sequence>MNRSAKFATACVVGGFLALGAFGAAAQDAKSEEKVEASAPSAQLSKEDALTAEIDKRFDAFDLSPQPLPEIPDTPPPHEGAMIDQPAYRIEPPDLVLVEVLQALPGRPISGERLVRPDGTINIGFYGEVHVRGLTIEQTRVKIIKHLRKILSDEVLGLRIDYPAPPKDDPKLLPNPPVKDEGLFKKPQENLDQQEEPQEKPKAVSSPGATAPARRRVRVVSEMRQKSPSEPRRASNAPSLYFGRHLQPTTPNEPANEVPPKAAEESAKPIEVPLQDDAEITIRINVKKGSQTSPVKEEPKAGTRVDEFGHEWAIIPPDQADRVFVDVTAYNSKNYFVLGDVGAPGKIPISGNETVLDALQFAGGFVATADPKDIRLVRPGRDGKPGKVFKVDLEAIQDRGETATNYQIFPNDRIIVGRSDIAKKTIQLDRISSAVQDVINSILQEALMLRTVKTAAPDQPDVMIKNLVEFWIKELNRPEGAVFNEETLREILLRSLPVKPDAPKAEK</sequence>
<dbReference type="RefSeq" id="WP_076348085.1">
    <property type="nucleotide sequence ID" value="NZ_CP019082.1"/>
</dbReference>
<evidence type="ECO:0000256" key="13">
    <source>
        <dbReference type="ARBA" id="ARBA00023237"/>
    </source>
</evidence>
<keyword evidence="10" id="KW-0626">Porin</keyword>
<keyword evidence="3" id="KW-0813">Transport</keyword>
<dbReference type="STRING" id="1387353.BSF38_03727"/>
<dbReference type="GO" id="GO:0015288">
    <property type="term" value="F:porin activity"/>
    <property type="evidence" value="ECO:0007669"/>
    <property type="project" value="UniProtKB-KW"/>
</dbReference>
<dbReference type="Pfam" id="PF02563">
    <property type="entry name" value="Poly_export"/>
    <property type="match status" value="1"/>
</dbReference>
<name>A0A1U7CTD0_9BACT</name>
<feature type="signal peptide" evidence="16">
    <location>
        <begin position="1"/>
        <end position="26"/>
    </location>
</feature>
<keyword evidence="7 16" id="KW-0732">Signal</keyword>
<keyword evidence="12" id="KW-0564">Palmitate</keyword>
<proteinExistence type="inferred from homology"/>
<keyword evidence="20" id="KW-1185">Reference proteome</keyword>
<protein>
    <submittedName>
        <fullName evidence="19">Uncharacterized protein</fullName>
    </submittedName>
</protein>
<keyword evidence="9" id="KW-0406">Ion transport</keyword>
<reference evidence="20" key="1">
    <citation type="submission" date="2016-12" db="EMBL/GenBank/DDBJ databases">
        <title>Comparative genomics of four Isosphaeraceae planctomycetes: a common pool of plasmids and glycoside hydrolase genes.</title>
        <authorList>
            <person name="Ivanova A."/>
        </authorList>
    </citation>
    <scope>NUCLEOTIDE SEQUENCE [LARGE SCALE GENOMIC DNA]</scope>
    <source>
        <strain evidence="20">PX4</strain>
    </source>
</reference>
<keyword evidence="13" id="KW-0998">Cell outer membrane</keyword>
<keyword evidence="14" id="KW-0449">Lipoprotein</keyword>
<dbReference type="OrthoDB" id="279464at2"/>
<evidence type="ECO:0000313" key="19">
    <source>
        <dbReference type="EMBL" id="APW62195.1"/>
    </source>
</evidence>
<comment type="similarity">
    <text evidence="2">Belongs to the BexD/CtrA/VexA family.</text>
</comment>
<feature type="domain" description="Polysaccharide export protein N-terminal" evidence="17">
    <location>
        <begin position="85"/>
        <end position="153"/>
    </location>
</feature>
<evidence type="ECO:0000259" key="17">
    <source>
        <dbReference type="Pfam" id="PF02563"/>
    </source>
</evidence>
<feature type="chain" id="PRO_5013273398" evidence="16">
    <location>
        <begin position="27"/>
        <end position="507"/>
    </location>
</feature>
<keyword evidence="11" id="KW-0472">Membrane</keyword>
<keyword evidence="8" id="KW-0625">Polysaccharide transport</keyword>
<accession>A0A1U7CTD0</accession>
<dbReference type="GO" id="GO:0015159">
    <property type="term" value="F:polysaccharide transmembrane transporter activity"/>
    <property type="evidence" value="ECO:0007669"/>
    <property type="project" value="InterPro"/>
</dbReference>
<dbReference type="InterPro" id="IPR054765">
    <property type="entry name" value="SLBB_dom"/>
</dbReference>
<evidence type="ECO:0000259" key="18">
    <source>
        <dbReference type="Pfam" id="PF22461"/>
    </source>
</evidence>
<keyword evidence="4" id="KW-1134">Transmembrane beta strand</keyword>
<dbReference type="AlphaFoldDB" id="A0A1U7CTD0"/>
<dbReference type="KEGG" id="pbor:BSF38_03727"/>
<feature type="domain" description="SLBB" evidence="18">
    <location>
        <begin position="333"/>
        <end position="416"/>
    </location>
</feature>
<comment type="subcellular location">
    <subcellularLocation>
        <location evidence="1">Cell outer membrane</location>
        <topology evidence="1">Multi-pass membrane protein</topology>
    </subcellularLocation>
</comment>
<evidence type="ECO:0000256" key="1">
    <source>
        <dbReference type="ARBA" id="ARBA00004571"/>
    </source>
</evidence>
<feature type="compositionally biased region" description="Basic and acidic residues" evidence="15">
    <location>
        <begin position="178"/>
        <end position="189"/>
    </location>
</feature>
<evidence type="ECO:0000256" key="10">
    <source>
        <dbReference type="ARBA" id="ARBA00023114"/>
    </source>
</evidence>
<evidence type="ECO:0000256" key="14">
    <source>
        <dbReference type="ARBA" id="ARBA00023288"/>
    </source>
</evidence>